<feature type="region of interest" description="Disordered" evidence="1">
    <location>
        <begin position="52"/>
        <end position="77"/>
    </location>
</feature>
<reference evidence="2" key="1">
    <citation type="submission" date="2022-11" db="EMBL/GenBank/DDBJ databases">
        <authorList>
            <person name="Petersen C."/>
        </authorList>
    </citation>
    <scope>NUCLEOTIDE SEQUENCE</scope>
    <source>
        <strain evidence="2">IBT 30069</strain>
    </source>
</reference>
<dbReference type="EMBL" id="JAPQKH010000002">
    <property type="protein sequence ID" value="KAJ5113411.1"/>
    <property type="molecule type" value="Genomic_DNA"/>
</dbReference>
<reference evidence="2" key="2">
    <citation type="journal article" date="2023" name="IMA Fungus">
        <title>Comparative genomic study of the Penicillium genus elucidates a diverse pangenome and 15 lateral gene transfer events.</title>
        <authorList>
            <person name="Petersen C."/>
            <person name="Sorensen T."/>
            <person name="Nielsen M.R."/>
            <person name="Sondergaard T.E."/>
            <person name="Sorensen J.L."/>
            <person name="Fitzpatrick D.A."/>
            <person name="Frisvad J.C."/>
            <person name="Nielsen K.L."/>
        </authorList>
    </citation>
    <scope>NUCLEOTIDE SEQUENCE</scope>
    <source>
        <strain evidence="2">IBT 30069</strain>
    </source>
</reference>
<comment type="caution">
    <text evidence="2">The sequence shown here is derived from an EMBL/GenBank/DDBJ whole genome shotgun (WGS) entry which is preliminary data.</text>
</comment>
<dbReference type="AlphaFoldDB" id="A0A9W9G785"/>
<dbReference type="Proteomes" id="UP001149165">
    <property type="component" value="Unassembled WGS sequence"/>
</dbReference>
<sequence>MFEFTAHLREIKKWLLKTTEEETKRKVQSPPEEEDGIKRDLVVDCSGYEATGTSPFSQLRERKAVRRMNPAGKPGPG</sequence>
<gene>
    <name evidence="2" type="ORF">N7456_001945</name>
</gene>
<organism evidence="2 3">
    <name type="scientific">Penicillium angulare</name>
    <dbReference type="NCBI Taxonomy" id="116970"/>
    <lineage>
        <taxon>Eukaryota</taxon>
        <taxon>Fungi</taxon>
        <taxon>Dikarya</taxon>
        <taxon>Ascomycota</taxon>
        <taxon>Pezizomycotina</taxon>
        <taxon>Eurotiomycetes</taxon>
        <taxon>Eurotiomycetidae</taxon>
        <taxon>Eurotiales</taxon>
        <taxon>Aspergillaceae</taxon>
        <taxon>Penicillium</taxon>
    </lineage>
</organism>
<evidence type="ECO:0000256" key="1">
    <source>
        <dbReference type="SAM" id="MobiDB-lite"/>
    </source>
</evidence>
<protein>
    <submittedName>
        <fullName evidence="2">Uncharacterized protein</fullName>
    </submittedName>
</protein>
<evidence type="ECO:0000313" key="3">
    <source>
        <dbReference type="Proteomes" id="UP001149165"/>
    </source>
</evidence>
<keyword evidence="3" id="KW-1185">Reference proteome</keyword>
<proteinExistence type="predicted"/>
<evidence type="ECO:0000313" key="2">
    <source>
        <dbReference type="EMBL" id="KAJ5113411.1"/>
    </source>
</evidence>
<name>A0A9W9G785_9EURO</name>
<accession>A0A9W9G785</accession>